<feature type="transmembrane region" description="Helical" evidence="5">
    <location>
        <begin position="105"/>
        <end position="123"/>
    </location>
</feature>
<evidence type="ECO:0000256" key="1">
    <source>
        <dbReference type="ARBA" id="ARBA00004141"/>
    </source>
</evidence>
<keyword evidence="8" id="KW-1185">Reference proteome</keyword>
<reference evidence="7 8" key="1">
    <citation type="submission" date="2019-12" db="EMBL/GenBank/DDBJ databases">
        <title>Novel species isolated from a subtropical stream in China.</title>
        <authorList>
            <person name="Lu H."/>
        </authorList>
    </citation>
    <scope>NUCLEOTIDE SEQUENCE [LARGE SCALE GENOMIC DNA]</scope>
    <source>
        <strain evidence="7 8">FT135W</strain>
    </source>
</reference>
<dbReference type="EMBL" id="WWCN01000010">
    <property type="protein sequence ID" value="MYM24368.1"/>
    <property type="molecule type" value="Genomic_DNA"/>
</dbReference>
<evidence type="ECO:0000256" key="5">
    <source>
        <dbReference type="SAM" id="Phobius"/>
    </source>
</evidence>
<organism evidence="7 8">
    <name type="scientific">Duganella flavida</name>
    <dbReference type="NCBI Taxonomy" id="2692175"/>
    <lineage>
        <taxon>Bacteria</taxon>
        <taxon>Pseudomonadati</taxon>
        <taxon>Pseudomonadota</taxon>
        <taxon>Betaproteobacteria</taxon>
        <taxon>Burkholderiales</taxon>
        <taxon>Oxalobacteraceae</taxon>
        <taxon>Telluria group</taxon>
        <taxon>Duganella</taxon>
    </lineage>
</organism>
<protein>
    <recommendedName>
        <fullName evidence="6">Yip1 domain-containing protein</fullName>
    </recommendedName>
</protein>
<dbReference type="AlphaFoldDB" id="A0A6L8KDQ4"/>
<evidence type="ECO:0000256" key="4">
    <source>
        <dbReference type="ARBA" id="ARBA00023136"/>
    </source>
</evidence>
<dbReference type="RefSeq" id="WP_161007835.1">
    <property type="nucleotide sequence ID" value="NZ_WWCN01000010.1"/>
</dbReference>
<gene>
    <name evidence="7" type="ORF">GTP46_17115</name>
</gene>
<name>A0A6L8KDQ4_9BURK</name>
<feature type="transmembrane region" description="Helical" evidence="5">
    <location>
        <begin position="135"/>
        <end position="159"/>
    </location>
</feature>
<evidence type="ECO:0000256" key="3">
    <source>
        <dbReference type="ARBA" id="ARBA00022989"/>
    </source>
</evidence>
<dbReference type="Proteomes" id="UP000479335">
    <property type="component" value="Unassembled WGS sequence"/>
</dbReference>
<dbReference type="Pfam" id="PF04893">
    <property type="entry name" value="Yip1"/>
    <property type="match status" value="1"/>
</dbReference>
<evidence type="ECO:0000256" key="2">
    <source>
        <dbReference type="ARBA" id="ARBA00022692"/>
    </source>
</evidence>
<feature type="transmembrane region" description="Helical" evidence="5">
    <location>
        <begin position="41"/>
        <end position="62"/>
    </location>
</feature>
<evidence type="ECO:0000313" key="8">
    <source>
        <dbReference type="Proteomes" id="UP000479335"/>
    </source>
</evidence>
<comment type="subcellular location">
    <subcellularLocation>
        <location evidence="1">Membrane</location>
        <topology evidence="1">Multi-pass membrane protein</topology>
    </subcellularLocation>
</comment>
<evidence type="ECO:0000259" key="6">
    <source>
        <dbReference type="Pfam" id="PF04893"/>
    </source>
</evidence>
<comment type="caution">
    <text evidence="7">The sequence shown here is derived from an EMBL/GenBank/DDBJ whole genome shotgun (WGS) entry which is preliminary data.</text>
</comment>
<keyword evidence="3 5" id="KW-1133">Transmembrane helix</keyword>
<feature type="domain" description="Yip1" evidence="6">
    <location>
        <begin position="25"/>
        <end position="238"/>
    </location>
</feature>
<accession>A0A6L8KDQ4</accession>
<sequence length="245" mass="27111">MNTSDIRTPLAPASARPTFNALFSQSITEPRKLFAALNTHASWLPPLLLLTLSTAAVSAWYYSVVDFEWLKEQALLSIADVNLRETARLTIQRHLLMTSALIHDLLLMPLGWCLMALYLAGIAKILGFGRSFRQWFALVVWSNMPHFLLLVSAAAQMLLNTDGQISMSQLHPLSLNQLVLQQQSGPWMGFAEAVDVGLIWSIILLALGVQNWTGRRWPACLAVALLPPVIIYGGWAVLIAQGIIK</sequence>
<feature type="transmembrane region" description="Helical" evidence="5">
    <location>
        <begin position="219"/>
        <end position="244"/>
    </location>
</feature>
<feature type="transmembrane region" description="Helical" evidence="5">
    <location>
        <begin position="187"/>
        <end position="207"/>
    </location>
</feature>
<keyword evidence="2 5" id="KW-0812">Transmembrane</keyword>
<keyword evidence="4 5" id="KW-0472">Membrane</keyword>
<dbReference type="GO" id="GO:0016020">
    <property type="term" value="C:membrane"/>
    <property type="evidence" value="ECO:0007669"/>
    <property type="project" value="UniProtKB-SubCell"/>
</dbReference>
<dbReference type="InterPro" id="IPR006977">
    <property type="entry name" value="Yip1_dom"/>
</dbReference>
<proteinExistence type="predicted"/>
<evidence type="ECO:0000313" key="7">
    <source>
        <dbReference type="EMBL" id="MYM24368.1"/>
    </source>
</evidence>